<dbReference type="InterPro" id="IPR027417">
    <property type="entry name" value="P-loop_NTPase"/>
</dbReference>
<dbReference type="FunFam" id="3.40.50.300:FF:000285">
    <property type="entry name" value="Sporulation initiation inhibitor Soj"/>
    <property type="match status" value="1"/>
</dbReference>
<dbReference type="PANTHER" id="PTHR13696">
    <property type="entry name" value="P-LOOP CONTAINING NUCLEOSIDE TRIPHOSPHATE HYDROLASE"/>
    <property type="match status" value="1"/>
</dbReference>
<dbReference type="InterPro" id="IPR025669">
    <property type="entry name" value="AAA_dom"/>
</dbReference>
<feature type="domain" description="AAA" evidence="2">
    <location>
        <begin position="1"/>
        <end position="180"/>
    </location>
</feature>
<dbReference type="Pfam" id="PF13614">
    <property type="entry name" value="AAA_31"/>
    <property type="match status" value="1"/>
</dbReference>
<keyword evidence="4" id="KW-1185">Reference proteome</keyword>
<dbReference type="PANTHER" id="PTHR13696:SF52">
    <property type="entry name" value="PARA FAMILY PROTEIN CT_582"/>
    <property type="match status" value="1"/>
</dbReference>
<dbReference type="STRING" id="573983.B0681_04765"/>
<evidence type="ECO:0000259" key="2">
    <source>
        <dbReference type="Pfam" id="PF13614"/>
    </source>
</evidence>
<dbReference type="PIRSF" id="PIRSF009320">
    <property type="entry name" value="Nuc_binding_HP_1000"/>
    <property type="match status" value="1"/>
</dbReference>
<organism evidence="3 4">
    <name type="scientific">Moraxella porci DSM 25326</name>
    <dbReference type="NCBI Taxonomy" id="573983"/>
    <lineage>
        <taxon>Bacteria</taxon>
        <taxon>Pseudomonadati</taxon>
        <taxon>Pseudomonadota</taxon>
        <taxon>Gammaproteobacteria</taxon>
        <taxon>Moraxellales</taxon>
        <taxon>Moraxellaceae</taxon>
        <taxon>Moraxella</taxon>
    </lineage>
</organism>
<gene>
    <name evidence="3" type="ORF">B0681_04765</name>
</gene>
<evidence type="ECO:0000256" key="1">
    <source>
        <dbReference type="ARBA" id="ARBA00060876"/>
    </source>
</evidence>
<dbReference type="Proteomes" id="UP000190683">
    <property type="component" value="Unassembled WGS sequence"/>
</dbReference>
<name>A0A1T0CSL9_9GAMM</name>
<comment type="similarity">
    <text evidence="1">To B.subtilis soj.</text>
</comment>
<dbReference type="AlphaFoldDB" id="A0A1T0CSL9"/>
<dbReference type="RefSeq" id="WP_078317606.1">
    <property type="nucleotide sequence ID" value="NZ_MUYV01000005.1"/>
</dbReference>
<dbReference type="CDD" id="cd02042">
    <property type="entry name" value="ParAB_family"/>
    <property type="match status" value="1"/>
</dbReference>
<dbReference type="EMBL" id="MUYV01000005">
    <property type="protein sequence ID" value="OOS25336.1"/>
    <property type="molecule type" value="Genomic_DNA"/>
</dbReference>
<sequence length="263" mass="28135">MEIIAIANQKGGVGKTTTTVNLAAALAVIAKKKVLMIDLDSQGNATTSVGLDKNALRYTMADILLDGVALHEAVLQTDIGLDVIGANRDLAGIDVSLAGVSDAPFLLKQAMADAKAAGHLDYDYILMDCAPSLSMITVNAFAATDGVIIPMQCEYYALEGVADLIATIEKLTSINPKLHIRGVVRTLFDYRNTLAQDVSAELERHFGELVYQTSIPRNVRLAEAPSFGQSIFGYEKSSKGAIAYHMLMNEVVAQTTTKDQARG</sequence>
<protein>
    <submittedName>
        <fullName evidence="3">Cobalamin biosynthesis protein CobQ</fullName>
    </submittedName>
</protein>
<evidence type="ECO:0000313" key="4">
    <source>
        <dbReference type="Proteomes" id="UP000190683"/>
    </source>
</evidence>
<dbReference type="SUPFAM" id="SSF52540">
    <property type="entry name" value="P-loop containing nucleoside triphosphate hydrolases"/>
    <property type="match status" value="1"/>
</dbReference>
<evidence type="ECO:0000313" key="3">
    <source>
        <dbReference type="EMBL" id="OOS25336.1"/>
    </source>
</evidence>
<dbReference type="Gene3D" id="3.40.50.300">
    <property type="entry name" value="P-loop containing nucleotide triphosphate hydrolases"/>
    <property type="match status" value="1"/>
</dbReference>
<comment type="caution">
    <text evidence="3">The sequence shown here is derived from an EMBL/GenBank/DDBJ whole genome shotgun (WGS) entry which is preliminary data.</text>
</comment>
<accession>A0A1T0CSL9</accession>
<reference evidence="3 4" key="1">
    <citation type="submission" date="2017-02" db="EMBL/GenBank/DDBJ databases">
        <title>Draft genome sequence of Moraxella porci CCUG 54912T type strain.</title>
        <authorList>
            <person name="Salva-Serra F."/>
            <person name="Engstrom-Jakobsson H."/>
            <person name="Thorell K."/>
            <person name="Jaen-Luchoro D."/>
            <person name="Gonzales-Siles L."/>
            <person name="Karlsson R."/>
            <person name="Yazdan S."/>
            <person name="Boulund F."/>
            <person name="Johnning A."/>
            <person name="Engstrand L."/>
            <person name="Kristiansson E."/>
            <person name="Moore E."/>
        </authorList>
    </citation>
    <scope>NUCLEOTIDE SEQUENCE [LARGE SCALE GENOMIC DNA]</scope>
    <source>
        <strain evidence="3 4">CCUG 54912</strain>
    </source>
</reference>
<dbReference type="InterPro" id="IPR050678">
    <property type="entry name" value="DNA_Partitioning_ATPase"/>
</dbReference>
<proteinExistence type="predicted"/>